<dbReference type="InterPro" id="IPR050740">
    <property type="entry name" value="Aldehyde_DH_Superfamily"/>
</dbReference>
<comment type="similarity">
    <text evidence="1 3">Belongs to the aldehyde dehydrogenase family.</text>
</comment>
<dbReference type="PROSITE" id="PS00070">
    <property type="entry name" value="ALDEHYDE_DEHYDR_CYS"/>
    <property type="match status" value="1"/>
</dbReference>
<gene>
    <name evidence="4" type="ORF">A0U89_13360</name>
</gene>
<dbReference type="STRING" id="153496.A0U89_13360"/>
<dbReference type="InterPro" id="IPR016163">
    <property type="entry name" value="Ald_DH_C"/>
</dbReference>
<dbReference type="GO" id="GO:0004777">
    <property type="term" value="F:succinate-semialdehyde dehydrogenase (NAD+) activity"/>
    <property type="evidence" value="ECO:0007669"/>
    <property type="project" value="TreeGrafter"/>
</dbReference>
<dbReference type="InterPro" id="IPR016162">
    <property type="entry name" value="Ald_DH_N"/>
</dbReference>
<evidence type="ECO:0000256" key="2">
    <source>
        <dbReference type="ARBA" id="ARBA00023002"/>
    </source>
</evidence>
<evidence type="ECO:0000256" key="1">
    <source>
        <dbReference type="ARBA" id="ARBA00009986"/>
    </source>
</evidence>
<dbReference type="PANTHER" id="PTHR43353:SF5">
    <property type="entry name" value="SUCCINATE-SEMIALDEHYDE DEHYDROGENASE, MITOCHONDRIAL"/>
    <property type="match status" value="1"/>
</dbReference>
<dbReference type="PANTHER" id="PTHR43353">
    <property type="entry name" value="SUCCINATE-SEMIALDEHYDE DEHYDROGENASE, MITOCHONDRIAL"/>
    <property type="match status" value="1"/>
</dbReference>
<dbReference type="EMBL" id="CP014674">
    <property type="protein sequence ID" value="AOX17948.1"/>
    <property type="molecule type" value="Genomic_DNA"/>
</dbReference>
<dbReference type="FunFam" id="3.40.309.10:FF:000009">
    <property type="entry name" value="Aldehyde dehydrogenase A"/>
    <property type="match status" value="1"/>
</dbReference>
<protein>
    <submittedName>
        <fullName evidence="4">Aldehyde dehydrogenase</fullName>
    </submittedName>
</protein>
<dbReference type="InterPro" id="IPR015590">
    <property type="entry name" value="Aldehyde_DH_dom"/>
</dbReference>
<dbReference type="Pfam" id="PF00171">
    <property type="entry name" value="Aldedh"/>
    <property type="match status" value="1"/>
</dbReference>
<dbReference type="SUPFAM" id="SSF53720">
    <property type="entry name" value="ALDH-like"/>
    <property type="match status" value="1"/>
</dbReference>
<dbReference type="FunFam" id="3.40.605.10:FF:000007">
    <property type="entry name" value="NAD/NADP-dependent betaine aldehyde dehydrogenase"/>
    <property type="match status" value="1"/>
</dbReference>
<dbReference type="InterPro" id="IPR029510">
    <property type="entry name" value="Ald_DH_CS_GLU"/>
</dbReference>
<evidence type="ECO:0000313" key="5">
    <source>
        <dbReference type="Proteomes" id="UP000179145"/>
    </source>
</evidence>
<reference evidence="4 5" key="1">
    <citation type="journal article" date="2016" name="Microb. Cell Fact.">
        <title>Dissection of exopolysaccharide biosynthesis in Kozakia baliensis.</title>
        <authorList>
            <person name="Brandt J.U."/>
            <person name="Jakob F."/>
            <person name="Behr J."/>
            <person name="Geissler A.J."/>
            <person name="Vogel R.F."/>
        </authorList>
    </citation>
    <scope>NUCLEOTIDE SEQUENCE [LARGE SCALE GENOMIC DNA]</scope>
    <source>
        <strain evidence="4 5">DSM 14400</strain>
    </source>
</reference>
<organism evidence="4 5">
    <name type="scientific">Kozakia baliensis</name>
    <dbReference type="NCBI Taxonomy" id="153496"/>
    <lineage>
        <taxon>Bacteria</taxon>
        <taxon>Pseudomonadati</taxon>
        <taxon>Pseudomonadota</taxon>
        <taxon>Alphaproteobacteria</taxon>
        <taxon>Acetobacterales</taxon>
        <taxon>Acetobacteraceae</taxon>
        <taxon>Kozakia</taxon>
    </lineage>
</organism>
<name>A0A1D8UWB4_9PROT</name>
<evidence type="ECO:0000256" key="3">
    <source>
        <dbReference type="RuleBase" id="RU003345"/>
    </source>
</evidence>
<dbReference type="Gene3D" id="3.40.605.10">
    <property type="entry name" value="Aldehyde Dehydrogenase, Chain A, domain 1"/>
    <property type="match status" value="1"/>
</dbReference>
<evidence type="ECO:0000313" key="4">
    <source>
        <dbReference type="EMBL" id="AOX17948.1"/>
    </source>
</evidence>
<dbReference type="NCBIfam" id="NF007497">
    <property type="entry name" value="PRK10090.1"/>
    <property type="match status" value="1"/>
</dbReference>
<dbReference type="PROSITE" id="PS00687">
    <property type="entry name" value="ALDEHYDE_DEHYDR_GLU"/>
    <property type="match status" value="1"/>
</dbReference>
<dbReference type="Gene3D" id="3.40.309.10">
    <property type="entry name" value="Aldehyde Dehydrogenase, Chain A, domain 2"/>
    <property type="match status" value="1"/>
</dbReference>
<dbReference type="AlphaFoldDB" id="A0A1D8UWB4"/>
<proteinExistence type="inferred from homology"/>
<dbReference type="CDD" id="cd07088">
    <property type="entry name" value="ALDH_LactADH-AldA"/>
    <property type="match status" value="1"/>
</dbReference>
<accession>A0A1D8UWB4</accession>
<dbReference type="RefSeq" id="WP_070403458.1">
    <property type="nucleotide sequence ID" value="NZ_BJVW01000005.1"/>
</dbReference>
<dbReference type="eggNOG" id="COG1012">
    <property type="taxonomic scope" value="Bacteria"/>
</dbReference>
<keyword evidence="2 3" id="KW-0560">Oxidoreductase</keyword>
<dbReference type="InterPro" id="IPR016160">
    <property type="entry name" value="Ald_DH_CS_CYS"/>
</dbReference>
<dbReference type="OrthoDB" id="9772584at2"/>
<sequence>MALQSTYDLFIDGRWMPASKGERLAVENPATGKTLAQVGNGTSEDVDKAVAAAKRAMPAWSRKTATERADYLYRLNTLIERDAEHLARTISQEMGKPIKESRVEVNFAVQLLRFAAENTRRLQGEIIPGSRAGEKILIDRKPVGVVGAIAAWNFPLALTARKLGPALAAGNTIVIKPHEMTPLAALELAKLVIEAEIPAGVVNIVTGDGPRVGVPLVAHPDTRLITMTGSTPAGKKIMAASAEHLKIVRLELGGKAPFIVADDADIDRAVEAAVVARFGNNGQVCTANERTYVDAKIYDAFAEKLRARIQTLKVGDPLDEATDIGPKVCGPELEKVDQMVKKAVEQGAKLEFGGKRLIGGLYDQGQFYAPTLLTGVNEKMDITQDEVFGPVLSLIKTENYEDAIRQANESRYGLSAYVFTNNLDRIMKINSELDFGEVYVNREGGEAAQGFHHGYRDSGIGGEDGQHGLEAYVETQTIYLNA</sequence>
<dbReference type="Proteomes" id="UP000179145">
    <property type="component" value="Chromosome"/>
</dbReference>
<dbReference type="KEGG" id="kba:A0U89_13360"/>
<dbReference type="GO" id="GO:0009450">
    <property type="term" value="P:gamma-aminobutyric acid catabolic process"/>
    <property type="evidence" value="ECO:0007669"/>
    <property type="project" value="TreeGrafter"/>
</dbReference>
<keyword evidence="5" id="KW-1185">Reference proteome</keyword>
<dbReference type="InterPro" id="IPR016161">
    <property type="entry name" value="Ald_DH/histidinol_DH"/>
</dbReference>